<dbReference type="Pfam" id="PF18890">
    <property type="entry name" value="FANCL_d2"/>
    <property type="match status" value="1"/>
</dbReference>
<feature type="compositionally biased region" description="Low complexity" evidence="1">
    <location>
        <begin position="501"/>
        <end position="512"/>
    </location>
</feature>
<dbReference type="Gene3D" id="3.10.110.10">
    <property type="entry name" value="Ubiquitin Conjugating Enzyme"/>
    <property type="match status" value="1"/>
</dbReference>
<dbReference type="EC" id="6.3.2.19" evidence="4"/>
<dbReference type="RefSeq" id="XP_013903311.1">
    <property type="nucleotide sequence ID" value="XM_014047857.1"/>
</dbReference>
<dbReference type="PANTHER" id="PTHR13206">
    <property type="entry name" value="UBIQUITIN LIGASE PROTEIN PHF9 FANCONI ANEMIA GROUP L PROTEIN"/>
    <property type="match status" value="1"/>
</dbReference>
<dbReference type="GO" id="GO:0043240">
    <property type="term" value="C:Fanconi anaemia nuclear complex"/>
    <property type="evidence" value="ECO:0007669"/>
    <property type="project" value="InterPro"/>
</dbReference>
<evidence type="ECO:0000256" key="1">
    <source>
        <dbReference type="SAM" id="MobiDB-lite"/>
    </source>
</evidence>
<accession>A0A0D2MUU9</accession>
<sequence>MSVVCHRRRLQLRAPRHAPQPEHDGGVACAEELFAPALDNPQHPPKQQQQQQQLPQHLLEDQAAPPPRAGQTPPHQQLEPLTCAAELLDRLPAGTLQRLQQLPAGFRPCDLVRELQAALGPSLKVVQARPPPLRPRRRPRQQQPHPDEQPQARAWQVPLLSRQAPPWCFHAVARGADAAAASDESPLPPLPLLLMPLEAQSVSGASSHRGVALEFHLTLLQQLDGLGWGSVVALSQDLRRLALQIEDTAGRPHLLRVQLPGSFPASAPSAWMDLPEPFGFSWGPGSSTLVAVARHARQALARYQDLWAVLEQLEGSCRVLDPPEARNRAQQQLSDWIDGGGGGEAGGEAGSASPCAGPAGWFGRCSRRLSLPRGAGCLELAFSPAAPRALPSATFSGGGAAAAELQRRWCAGAAAGWTQGAAPGDNLAAVLQLELPAPGRQQLAWLEDLRRPISLASHAEAAARQGGGGGGGDGATGAAAHGHADSRMGPPGDEGMRDGDGSASDASSSSSSGDEEEDAGACGICYAVLLQDPSAPADQPGDVPDASCDAVEGCARPFHARCLAEWLRGLPNSRRCFSTLFGACPYCSAPVAVRT</sequence>
<dbReference type="GO" id="GO:0036297">
    <property type="term" value="P:interstrand cross-link repair"/>
    <property type="evidence" value="ECO:0007669"/>
    <property type="project" value="InterPro"/>
</dbReference>
<dbReference type="GeneID" id="25736546"/>
<dbReference type="InterPro" id="IPR043003">
    <property type="entry name" value="FANCL_d3_sf"/>
</dbReference>
<dbReference type="SUPFAM" id="SSF57850">
    <property type="entry name" value="RING/U-box"/>
    <property type="match status" value="1"/>
</dbReference>
<dbReference type="InterPro" id="IPR026848">
    <property type="entry name" value="Fancl"/>
</dbReference>
<reference evidence="4 5" key="1">
    <citation type="journal article" date="2013" name="BMC Genomics">
        <title>Reconstruction of the lipid metabolism for the microalga Monoraphidium neglectum from its genome sequence reveals characteristics suitable for biofuel production.</title>
        <authorList>
            <person name="Bogen C."/>
            <person name="Al-Dilaimi A."/>
            <person name="Albersmeier A."/>
            <person name="Wichmann J."/>
            <person name="Grundmann M."/>
            <person name="Rupp O."/>
            <person name="Lauersen K.J."/>
            <person name="Blifernez-Klassen O."/>
            <person name="Kalinowski J."/>
            <person name="Goesmann A."/>
            <person name="Mussgnug J.H."/>
            <person name="Kruse O."/>
        </authorList>
    </citation>
    <scope>NUCLEOTIDE SEQUENCE [LARGE SCALE GENOMIC DNA]</scope>
    <source>
        <strain evidence="4 5">SAG 48.87</strain>
    </source>
</reference>
<dbReference type="EMBL" id="KK100691">
    <property type="protein sequence ID" value="KIZ04292.1"/>
    <property type="molecule type" value="Genomic_DNA"/>
</dbReference>
<gene>
    <name evidence="4" type="ORF">MNEG_3668</name>
</gene>
<dbReference type="InterPro" id="IPR026850">
    <property type="entry name" value="FANCL_C"/>
</dbReference>
<dbReference type="InterPro" id="IPR043898">
    <property type="entry name" value="FANCL_d2"/>
</dbReference>
<dbReference type="KEGG" id="mng:MNEG_3668"/>
<evidence type="ECO:0000313" key="5">
    <source>
        <dbReference type="Proteomes" id="UP000054498"/>
    </source>
</evidence>
<feature type="compositionally biased region" description="Low complexity" evidence="1">
    <location>
        <begin position="45"/>
        <end position="55"/>
    </location>
</feature>
<feature type="domain" description="FANCL UBC-like" evidence="3">
    <location>
        <begin position="218"/>
        <end position="300"/>
    </location>
</feature>
<keyword evidence="5" id="KW-1185">Reference proteome</keyword>
<dbReference type="CDD" id="cd16490">
    <property type="entry name" value="RING-CH-C4HC3_FANCL"/>
    <property type="match status" value="1"/>
</dbReference>
<dbReference type="GO" id="GO:0006513">
    <property type="term" value="P:protein monoubiquitination"/>
    <property type="evidence" value="ECO:0007669"/>
    <property type="project" value="TreeGrafter"/>
</dbReference>
<dbReference type="Pfam" id="PF11793">
    <property type="entry name" value="FANCL_C"/>
    <property type="match status" value="1"/>
</dbReference>
<dbReference type="InterPro" id="IPR016135">
    <property type="entry name" value="UBQ-conjugating_enzyme/RWD"/>
</dbReference>
<feature type="compositionally biased region" description="Gly residues" evidence="1">
    <location>
        <begin position="465"/>
        <end position="475"/>
    </location>
</feature>
<dbReference type="Gene3D" id="3.30.40.10">
    <property type="entry name" value="Zinc/RING finger domain, C3HC4 (zinc finger)"/>
    <property type="match status" value="1"/>
</dbReference>
<feature type="region of interest" description="Disordered" evidence="1">
    <location>
        <begin position="460"/>
        <end position="518"/>
    </location>
</feature>
<dbReference type="PANTHER" id="PTHR13206:SF0">
    <property type="entry name" value="E3 UBIQUITIN-PROTEIN LIGASE FANCL"/>
    <property type="match status" value="1"/>
</dbReference>
<dbReference type="Gene3D" id="3.10.110.20">
    <property type="entry name" value="RWD domain-like"/>
    <property type="match status" value="1"/>
</dbReference>
<evidence type="ECO:0000259" key="2">
    <source>
        <dbReference type="Pfam" id="PF11793"/>
    </source>
</evidence>
<dbReference type="Proteomes" id="UP000054498">
    <property type="component" value="Unassembled WGS sequence"/>
</dbReference>
<organism evidence="4 5">
    <name type="scientific">Monoraphidium neglectum</name>
    <dbReference type="NCBI Taxonomy" id="145388"/>
    <lineage>
        <taxon>Eukaryota</taxon>
        <taxon>Viridiplantae</taxon>
        <taxon>Chlorophyta</taxon>
        <taxon>core chlorophytes</taxon>
        <taxon>Chlorophyceae</taxon>
        <taxon>CS clade</taxon>
        <taxon>Sphaeropleales</taxon>
        <taxon>Selenastraceae</taxon>
        <taxon>Monoraphidium</taxon>
    </lineage>
</organism>
<feature type="domain" description="FANCL C-terminal" evidence="2">
    <location>
        <begin position="522"/>
        <end position="594"/>
    </location>
</feature>
<feature type="region of interest" description="Disordered" evidence="1">
    <location>
        <begin position="123"/>
        <end position="152"/>
    </location>
</feature>
<dbReference type="GO" id="GO:0061630">
    <property type="term" value="F:ubiquitin protein ligase activity"/>
    <property type="evidence" value="ECO:0007669"/>
    <property type="project" value="TreeGrafter"/>
</dbReference>
<dbReference type="OrthoDB" id="10263265at2759"/>
<evidence type="ECO:0000313" key="4">
    <source>
        <dbReference type="EMBL" id="KIZ04292.1"/>
    </source>
</evidence>
<feature type="region of interest" description="Disordered" evidence="1">
    <location>
        <begin position="328"/>
        <end position="353"/>
    </location>
</feature>
<name>A0A0D2MUU9_9CHLO</name>
<dbReference type="AlphaFoldDB" id="A0A0D2MUU9"/>
<protein>
    <submittedName>
        <fullName evidence="4">E3 ubiquitin-protein ligase FANCL</fullName>
        <ecNumber evidence="4">6.3.2.19</ecNumber>
    </submittedName>
</protein>
<feature type="region of interest" description="Disordered" evidence="1">
    <location>
        <begin position="32"/>
        <end position="55"/>
    </location>
</feature>
<dbReference type="SMART" id="SM01197">
    <property type="entry name" value="FANCL_C"/>
    <property type="match status" value="1"/>
</dbReference>
<proteinExistence type="predicted"/>
<feature type="compositionally biased region" description="Gly residues" evidence="1">
    <location>
        <begin position="338"/>
        <end position="349"/>
    </location>
</feature>
<dbReference type="InterPro" id="IPR013083">
    <property type="entry name" value="Znf_RING/FYVE/PHD"/>
</dbReference>
<dbReference type="CDD" id="cd23831">
    <property type="entry name" value="DRWD-N_FANCL"/>
    <property type="match status" value="1"/>
</dbReference>
<dbReference type="STRING" id="145388.A0A0D2MUU9"/>
<evidence type="ECO:0000259" key="3">
    <source>
        <dbReference type="Pfam" id="PF18890"/>
    </source>
</evidence>